<dbReference type="RefSeq" id="WP_117604715.1">
    <property type="nucleotide sequence ID" value="NZ_CATZTT010000070.1"/>
</dbReference>
<dbReference type="EMBL" id="QSVF01000007">
    <property type="protein sequence ID" value="RGO11505.1"/>
    <property type="molecule type" value="Genomic_DNA"/>
</dbReference>
<name>A0A3E5FSN0_9FIRM</name>
<evidence type="ECO:0008006" key="3">
    <source>
        <dbReference type="Google" id="ProtNLM"/>
    </source>
</evidence>
<proteinExistence type="predicted"/>
<evidence type="ECO:0000313" key="1">
    <source>
        <dbReference type="EMBL" id="RGO11505.1"/>
    </source>
</evidence>
<dbReference type="AlphaFoldDB" id="A0A3E5FSN0"/>
<evidence type="ECO:0000313" key="2">
    <source>
        <dbReference type="Proteomes" id="UP000261087"/>
    </source>
</evidence>
<organism evidence="1 2">
    <name type="scientific">Thomasclavelia spiroformis</name>
    <dbReference type="NCBI Taxonomy" id="29348"/>
    <lineage>
        <taxon>Bacteria</taxon>
        <taxon>Bacillati</taxon>
        <taxon>Bacillota</taxon>
        <taxon>Erysipelotrichia</taxon>
        <taxon>Erysipelotrichales</taxon>
        <taxon>Coprobacillaceae</taxon>
        <taxon>Thomasclavelia</taxon>
    </lineage>
</organism>
<protein>
    <recommendedName>
        <fullName evidence="3">DUF4209 domain-containing protein</fullName>
    </recommendedName>
</protein>
<accession>A0A3E5FSN0</accession>
<gene>
    <name evidence="1" type="ORF">DXB31_04315</name>
</gene>
<dbReference type="Proteomes" id="UP000261087">
    <property type="component" value="Unassembled WGS sequence"/>
</dbReference>
<sequence>MNEDNKSNLDFNKMGDLKQKKIKIGTNFYDLNFSIRMREFEEIIQCISNDFNDFNEVTNDLLMSYFVGVDNIQEINLSDADIKNIIEENLKNDKLLYETWNKIDEENFKKKYLIAIQQKSTTIIAEALKEALQEALQIDEKTKKAFMIGVTNFLENFADAMTSLLSQLNNTFANLIKSVDIPGIDDVQKKKLEVAYRKWGEYGWTFLPDGPIDFFENIPDTQMEADKLALNYCTDNNMCKLFKMLRSKERISQVDLEEAIYVYEHKKYKSCVLIIFSLIDGALIRLQKDEDRRGKNKYRPSGKIAINNISERIKNHENDYNISLFIWVNVISCLQKVFENGDDFKNQPEIINRNFLDHGMLERNVDKKDCLQMFILIFNMYELFELFDLFNKEV</sequence>
<reference evidence="1 2" key="1">
    <citation type="submission" date="2018-08" db="EMBL/GenBank/DDBJ databases">
        <title>A genome reference for cultivated species of the human gut microbiota.</title>
        <authorList>
            <person name="Zou Y."/>
            <person name="Xue W."/>
            <person name="Luo G."/>
        </authorList>
    </citation>
    <scope>NUCLEOTIDE SEQUENCE [LARGE SCALE GENOMIC DNA]</scope>
    <source>
        <strain evidence="1 2">OM02-6</strain>
    </source>
</reference>
<comment type="caution">
    <text evidence="1">The sequence shown here is derived from an EMBL/GenBank/DDBJ whole genome shotgun (WGS) entry which is preliminary data.</text>
</comment>